<evidence type="ECO:0000313" key="2">
    <source>
        <dbReference type="Proteomes" id="UP001198565"/>
    </source>
</evidence>
<dbReference type="EMBL" id="JAINVZ010000016">
    <property type="protein sequence ID" value="MBY8887453.1"/>
    <property type="molecule type" value="Genomic_DNA"/>
</dbReference>
<comment type="caution">
    <text evidence="1">The sequence shown here is derived from an EMBL/GenBank/DDBJ whole genome shotgun (WGS) entry which is preliminary data.</text>
</comment>
<protein>
    <recommendedName>
        <fullName evidence="3">Alanine-rich protein</fullName>
    </recommendedName>
</protein>
<accession>A0ABS7QW60</accession>
<sequence>MNVSAFLYPWDVVGDPDAPRRLADLGIGRVTLASAYHSTRALTPRHPHRRLVTAAHSAVLYPPSPEHWRDVPLRPRAQRWLECADPWGEAAAMLADAGIEASTWVVLTHNSLLGGEHPRAAVRNAYGDSYPWALCVARPEVLRYAVALAAEAGARPGARGAELEACGWFGVEHAHAHDKTAGVPLGGAARYLTSLCFCGSCRHGYAELGADPDELRDAVRAALAPVWSGERGPGPGPDDREGEWAEVVALLGSGFAALTLAWRTRAARAFQRATVAAVRERAGRPDFPVLLHADPAPHRSGSNAGVDAADVLTHADGVVLPCTGPEAVREDVLRPFRTAVEGRRRDGDEPVIAANLTVVSGMGGSPGTLADDAAHAAALGASQLRLYHAGVAADADLALAARELARLSA</sequence>
<reference evidence="1 2" key="1">
    <citation type="submission" date="2021-08" db="EMBL/GenBank/DDBJ databases">
        <title>Streptomyces sp. PTM05 isolated from lichen.</title>
        <authorList>
            <person name="Somphong A."/>
            <person name="Phongsopitanun W."/>
            <person name="Tanasupawat S."/>
        </authorList>
    </citation>
    <scope>NUCLEOTIDE SEQUENCE [LARGE SCALE GENOMIC DNA]</scope>
    <source>
        <strain evidence="1 2">Ptm05</strain>
    </source>
</reference>
<name>A0ABS7QW60_9ACTN</name>
<proteinExistence type="predicted"/>
<gene>
    <name evidence="1" type="ORF">K7472_21805</name>
</gene>
<organism evidence="1 2">
    <name type="scientific">Streptantibioticus parmotrematis</name>
    <dbReference type="NCBI Taxonomy" id="2873249"/>
    <lineage>
        <taxon>Bacteria</taxon>
        <taxon>Bacillati</taxon>
        <taxon>Actinomycetota</taxon>
        <taxon>Actinomycetes</taxon>
        <taxon>Kitasatosporales</taxon>
        <taxon>Streptomycetaceae</taxon>
        <taxon>Streptantibioticus</taxon>
    </lineage>
</organism>
<keyword evidence="2" id="KW-1185">Reference proteome</keyword>
<evidence type="ECO:0000313" key="1">
    <source>
        <dbReference type="EMBL" id="MBY8887453.1"/>
    </source>
</evidence>
<dbReference type="RefSeq" id="WP_222980198.1">
    <property type="nucleotide sequence ID" value="NZ_JAINVZ010000016.1"/>
</dbReference>
<dbReference type="Proteomes" id="UP001198565">
    <property type="component" value="Unassembled WGS sequence"/>
</dbReference>
<evidence type="ECO:0008006" key="3">
    <source>
        <dbReference type="Google" id="ProtNLM"/>
    </source>
</evidence>